<feature type="transmembrane region" description="Helical" evidence="5">
    <location>
        <begin position="152"/>
        <end position="173"/>
    </location>
</feature>
<dbReference type="GO" id="GO:0016020">
    <property type="term" value="C:membrane"/>
    <property type="evidence" value="ECO:0007669"/>
    <property type="project" value="UniProtKB-SubCell"/>
</dbReference>
<dbReference type="KEGG" id="lact:D7I46_12360"/>
<evidence type="ECO:0000259" key="6">
    <source>
        <dbReference type="Pfam" id="PF01061"/>
    </source>
</evidence>
<evidence type="ECO:0000256" key="5">
    <source>
        <dbReference type="SAM" id="Phobius"/>
    </source>
</evidence>
<feature type="domain" description="ABC-2 type transporter transmembrane" evidence="6">
    <location>
        <begin position="3"/>
        <end position="201"/>
    </location>
</feature>
<dbReference type="InterPro" id="IPR013525">
    <property type="entry name" value="ABC2_TM"/>
</dbReference>
<accession>A0A387BIK9</accession>
<keyword evidence="8" id="KW-1185">Reference proteome</keyword>
<sequence>MIELKLRFRVPIQLFFVFGFPIFLMIAFSVIFAKNNPSYLQENLGIIMMYAVLSASIASLSIEISKYNADQYYSMLERRGANKYVYLLAQILGFVLIVFLSSLVILAIAVVVYHYQLPRFGVVLLYYVKLYLYAIPFFLISIIIGFGVKNPAIASSLGLPIMFVSFFLSGMMIPFSQMTGIIRVISANFFLTQLLSALTETLTHHYLLQPNWLEILLSVAVILLLAIYTIRHRSFAKR</sequence>
<dbReference type="OrthoDB" id="2241905at2"/>
<evidence type="ECO:0000313" key="7">
    <source>
        <dbReference type="EMBL" id="AYG02014.1"/>
    </source>
</evidence>
<evidence type="ECO:0000256" key="2">
    <source>
        <dbReference type="ARBA" id="ARBA00022692"/>
    </source>
</evidence>
<comment type="subcellular location">
    <subcellularLocation>
        <location evidence="1">Membrane</location>
        <topology evidence="1">Multi-pass membrane protein</topology>
    </subcellularLocation>
</comment>
<organism evidence="7 8">
    <name type="scientific">Lactococcus allomyrinae</name>
    <dbReference type="NCBI Taxonomy" id="2419773"/>
    <lineage>
        <taxon>Bacteria</taxon>
        <taxon>Bacillati</taxon>
        <taxon>Bacillota</taxon>
        <taxon>Bacilli</taxon>
        <taxon>Lactobacillales</taxon>
        <taxon>Streptococcaceae</taxon>
        <taxon>Lactococcus</taxon>
    </lineage>
</organism>
<dbReference type="Proteomes" id="UP000269374">
    <property type="component" value="Chromosome"/>
</dbReference>
<evidence type="ECO:0000256" key="3">
    <source>
        <dbReference type="ARBA" id="ARBA00022989"/>
    </source>
</evidence>
<proteinExistence type="predicted"/>
<evidence type="ECO:0000256" key="4">
    <source>
        <dbReference type="ARBA" id="ARBA00023136"/>
    </source>
</evidence>
<feature type="transmembrane region" description="Helical" evidence="5">
    <location>
        <begin position="124"/>
        <end position="146"/>
    </location>
</feature>
<gene>
    <name evidence="7" type="ORF">D7I46_12360</name>
</gene>
<feature type="transmembrane region" description="Helical" evidence="5">
    <location>
        <begin position="44"/>
        <end position="64"/>
    </location>
</feature>
<evidence type="ECO:0000256" key="1">
    <source>
        <dbReference type="ARBA" id="ARBA00004141"/>
    </source>
</evidence>
<keyword evidence="3 5" id="KW-1133">Transmembrane helix</keyword>
<keyword evidence="2 5" id="KW-0812">Transmembrane</keyword>
<dbReference type="AlphaFoldDB" id="A0A387BIK9"/>
<keyword evidence="4 5" id="KW-0472">Membrane</keyword>
<feature type="transmembrane region" description="Helical" evidence="5">
    <location>
        <begin position="211"/>
        <end position="230"/>
    </location>
</feature>
<evidence type="ECO:0000313" key="8">
    <source>
        <dbReference type="Proteomes" id="UP000269374"/>
    </source>
</evidence>
<dbReference type="EMBL" id="CP032627">
    <property type="protein sequence ID" value="AYG02014.1"/>
    <property type="molecule type" value="Genomic_DNA"/>
</dbReference>
<feature type="transmembrane region" description="Helical" evidence="5">
    <location>
        <begin position="12"/>
        <end position="32"/>
    </location>
</feature>
<feature type="transmembrane region" description="Helical" evidence="5">
    <location>
        <begin position="84"/>
        <end position="112"/>
    </location>
</feature>
<dbReference type="GO" id="GO:0140359">
    <property type="term" value="F:ABC-type transporter activity"/>
    <property type="evidence" value="ECO:0007669"/>
    <property type="project" value="InterPro"/>
</dbReference>
<dbReference type="Pfam" id="PF01061">
    <property type="entry name" value="ABC2_membrane"/>
    <property type="match status" value="1"/>
</dbReference>
<protein>
    <submittedName>
        <fullName evidence="7">ABC transporter permease</fullName>
    </submittedName>
</protein>
<reference evidence="7 8" key="1">
    <citation type="submission" date="2018-09" db="EMBL/GenBank/DDBJ databases">
        <title>Genome sequencing of strain 1JSPR-7.</title>
        <authorList>
            <person name="Heo J."/>
            <person name="Kim S.-J."/>
            <person name="Kwon S.-W."/>
        </authorList>
    </citation>
    <scope>NUCLEOTIDE SEQUENCE [LARGE SCALE GENOMIC DNA]</scope>
    <source>
        <strain evidence="7 8">1JSPR-7</strain>
    </source>
</reference>
<name>A0A387BIK9_9LACT</name>